<dbReference type="GO" id="GO:0046820">
    <property type="term" value="F:4-amino-4-deoxychorismate synthase activity"/>
    <property type="evidence" value="ECO:0007669"/>
    <property type="project" value="UniProtKB-EC"/>
</dbReference>
<dbReference type="NCBIfam" id="TIGR00566">
    <property type="entry name" value="trpG_papA"/>
    <property type="match status" value="1"/>
</dbReference>
<feature type="domain" description="Glutamine amidotransferase" evidence="2">
    <location>
        <begin position="3"/>
        <end position="189"/>
    </location>
</feature>
<protein>
    <submittedName>
        <fullName evidence="3">Anthranilate synthase, amidotransferase component @ Para-aminobenzoate synthase, amidotransferase component</fullName>
        <ecNumber evidence="3">2.6.1.85</ecNumber>
        <ecNumber evidence="3">4.1.3.27</ecNumber>
    </submittedName>
</protein>
<keyword evidence="3" id="KW-0456">Lyase</keyword>
<dbReference type="InterPro" id="IPR017926">
    <property type="entry name" value="GATASE"/>
</dbReference>
<name>A0A3B1DTZ7_9ZZZZ</name>
<gene>
    <name evidence="3" type="ORF">MNB_ARC-1_793</name>
</gene>
<dbReference type="PRINTS" id="PR00097">
    <property type="entry name" value="ANTSNTHASEII"/>
</dbReference>
<keyword evidence="3" id="KW-0032">Aminotransferase</keyword>
<dbReference type="FunFam" id="3.40.50.880:FF:000003">
    <property type="entry name" value="Anthranilate synthase component II"/>
    <property type="match status" value="1"/>
</dbReference>
<dbReference type="PANTHER" id="PTHR43418">
    <property type="entry name" value="MULTIFUNCTIONAL TRYPTOPHAN BIOSYNTHESIS PROTEIN-RELATED"/>
    <property type="match status" value="1"/>
</dbReference>
<dbReference type="EC" id="4.1.3.27" evidence="3"/>
<dbReference type="InterPro" id="IPR006221">
    <property type="entry name" value="TrpG/PapA_dom"/>
</dbReference>
<dbReference type="EMBL" id="UOYO01000046">
    <property type="protein sequence ID" value="VAY88109.1"/>
    <property type="molecule type" value="Genomic_DNA"/>
</dbReference>
<dbReference type="GO" id="GO:0004049">
    <property type="term" value="F:anthranilate synthase activity"/>
    <property type="evidence" value="ECO:0007669"/>
    <property type="project" value="UniProtKB-EC"/>
</dbReference>
<dbReference type="EC" id="2.6.1.85" evidence="3"/>
<dbReference type="InterPro" id="IPR029062">
    <property type="entry name" value="Class_I_gatase-like"/>
</dbReference>
<dbReference type="PANTHER" id="PTHR43418:SF4">
    <property type="entry name" value="MULTIFUNCTIONAL TRYPTOPHAN BIOSYNTHESIS PROTEIN"/>
    <property type="match status" value="1"/>
</dbReference>
<accession>A0A3B1DTZ7</accession>
<organism evidence="3">
    <name type="scientific">hydrothermal vent metagenome</name>
    <dbReference type="NCBI Taxonomy" id="652676"/>
    <lineage>
        <taxon>unclassified sequences</taxon>
        <taxon>metagenomes</taxon>
        <taxon>ecological metagenomes</taxon>
    </lineage>
</organism>
<dbReference type="AlphaFoldDB" id="A0A3B1DTZ7"/>
<dbReference type="Pfam" id="PF00117">
    <property type="entry name" value="GATase"/>
    <property type="match status" value="1"/>
</dbReference>
<dbReference type="Gene3D" id="3.40.50.880">
    <property type="match status" value="1"/>
</dbReference>
<dbReference type="SUPFAM" id="SSF52317">
    <property type="entry name" value="Class I glutamine amidotransferase-like"/>
    <property type="match status" value="1"/>
</dbReference>
<dbReference type="PROSITE" id="PS51273">
    <property type="entry name" value="GATASE_TYPE_1"/>
    <property type="match status" value="1"/>
</dbReference>
<proteinExistence type="predicted"/>
<keyword evidence="3" id="KW-0808">Transferase</keyword>
<dbReference type="PRINTS" id="PR00099">
    <property type="entry name" value="CPSGATASE"/>
</dbReference>
<reference evidence="3" key="1">
    <citation type="submission" date="2018-10" db="EMBL/GenBank/DDBJ databases">
        <authorList>
            <person name="Aoki K."/>
        </authorList>
    </citation>
    <scope>NUCLEOTIDE SEQUENCE</scope>
</reference>
<dbReference type="GO" id="GO:0005829">
    <property type="term" value="C:cytosol"/>
    <property type="evidence" value="ECO:0007669"/>
    <property type="project" value="TreeGrafter"/>
</dbReference>
<dbReference type="CDD" id="cd01743">
    <property type="entry name" value="GATase1_Anthranilate_Synthase"/>
    <property type="match status" value="1"/>
</dbReference>
<evidence type="ECO:0000313" key="3">
    <source>
        <dbReference type="EMBL" id="VAY88109.1"/>
    </source>
</evidence>
<evidence type="ECO:0000256" key="1">
    <source>
        <dbReference type="ARBA" id="ARBA00022962"/>
    </source>
</evidence>
<keyword evidence="1" id="KW-0315">Glutamine amidotransferase</keyword>
<dbReference type="PRINTS" id="PR00096">
    <property type="entry name" value="GATASE"/>
</dbReference>
<dbReference type="InterPro" id="IPR050472">
    <property type="entry name" value="Anth_synth/Amidotransfase"/>
</dbReference>
<sequence length="191" mass="21364">MVLMIDNYDSFTYNIVQYCLELGADIKVVRNDEISIADIQKLNCEKIIISPGPCSPNEAGISLDIVKNFKNTLPIFGICLGHQSIAQYFGAKIIEAKNMMHGKTSVINQDANNKSILFKNITSSFVATRYHSLVVEDKNLPSDIVVTARSDDDNEIMALEIKNTQIYGVQFHPESILSEYGKVIIQNFLDI</sequence>
<evidence type="ECO:0000259" key="2">
    <source>
        <dbReference type="Pfam" id="PF00117"/>
    </source>
</evidence>
<dbReference type="GO" id="GO:0000162">
    <property type="term" value="P:L-tryptophan biosynthetic process"/>
    <property type="evidence" value="ECO:0007669"/>
    <property type="project" value="TreeGrafter"/>
</dbReference>